<keyword evidence="2 5" id="KW-0812">Transmembrane</keyword>
<feature type="transmembrane region" description="Helical" evidence="5">
    <location>
        <begin position="64"/>
        <end position="87"/>
    </location>
</feature>
<keyword evidence="6" id="KW-0378">Hydrolase</keyword>
<feature type="transmembrane region" description="Helical" evidence="5">
    <location>
        <begin position="108"/>
        <end position="131"/>
    </location>
</feature>
<comment type="subcellular location">
    <subcellularLocation>
        <location evidence="1">Membrane</location>
        <topology evidence="1">Multi-pass membrane protein</topology>
    </subcellularLocation>
</comment>
<sequence>MFGLTILDIVLLLILLSYLVSGLRKGFVVTLGGIVGIVAGAVAAFFAIPLVSQWVPDSGWRLTATIAVAVLLVVLGHALGSGIGAGIRRRMDFPPLRPVDRLLGGAMNLAVTALVMSMLAFSLGTMGVPVISQQIAGSKVIATIEHLTPNPVKAWAAQVRSAVVADGIPLVLDPQAPRAPAQIPDASTDTAALNEASASVLRIAGTAFQCGQNQTGSGFAVAPNRVMTNAHVVAGVNEPVVEIPDGRVLPGRVVFFDAVRDLAVIAVDDLNVRPLPLGGELSEGDFAAFQGYPAGGPFQSNPATVQGRSQVLVQNIYGADPSSLQVYTLAAEVKQGNSGGPLLDADGNVAGVVFAKSTQNVPVGYALTLEEVQPVVDAAPGYQETISAGQCVTR</sequence>
<dbReference type="SUPFAM" id="SSF50494">
    <property type="entry name" value="Trypsin-like serine proteases"/>
    <property type="match status" value="1"/>
</dbReference>
<keyword evidence="3 5" id="KW-1133">Transmembrane helix</keyword>
<evidence type="ECO:0000313" key="7">
    <source>
        <dbReference type="Proteomes" id="UP000829069"/>
    </source>
</evidence>
<dbReference type="Pfam" id="PF02674">
    <property type="entry name" value="Colicin_V"/>
    <property type="match status" value="1"/>
</dbReference>
<protein>
    <submittedName>
        <fullName evidence="6">MarP family serine protease</fullName>
        <ecNumber evidence="6">3.4.21.-</ecNumber>
    </submittedName>
</protein>
<organism evidence="6 7">
    <name type="scientific">Arthrobacter sulfonylureivorans</name>
    <dbReference type="NCBI Taxonomy" id="2486855"/>
    <lineage>
        <taxon>Bacteria</taxon>
        <taxon>Bacillati</taxon>
        <taxon>Actinomycetota</taxon>
        <taxon>Actinomycetes</taxon>
        <taxon>Micrococcales</taxon>
        <taxon>Micrococcaceae</taxon>
        <taxon>Arthrobacter</taxon>
    </lineage>
</organism>
<accession>A0ABY3WB01</accession>
<evidence type="ECO:0000313" key="6">
    <source>
        <dbReference type="EMBL" id="UNK47532.1"/>
    </source>
</evidence>
<dbReference type="EMBL" id="CP093326">
    <property type="protein sequence ID" value="UNK47532.1"/>
    <property type="molecule type" value="Genomic_DNA"/>
</dbReference>
<dbReference type="Gene3D" id="2.40.10.10">
    <property type="entry name" value="Trypsin-like serine proteases"/>
    <property type="match status" value="2"/>
</dbReference>
<dbReference type="GO" id="GO:0006508">
    <property type="term" value="P:proteolysis"/>
    <property type="evidence" value="ECO:0007669"/>
    <property type="project" value="UniProtKB-KW"/>
</dbReference>
<dbReference type="GO" id="GO:0008233">
    <property type="term" value="F:peptidase activity"/>
    <property type="evidence" value="ECO:0007669"/>
    <property type="project" value="UniProtKB-KW"/>
</dbReference>
<feature type="transmembrane region" description="Helical" evidence="5">
    <location>
        <begin position="30"/>
        <end position="52"/>
    </location>
</feature>
<evidence type="ECO:0000256" key="1">
    <source>
        <dbReference type="ARBA" id="ARBA00004141"/>
    </source>
</evidence>
<dbReference type="RefSeq" id="WP_241915263.1">
    <property type="nucleotide sequence ID" value="NZ_CP093326.1"/>
</dbReference>
<dbReference type="InterPro" id="IPR003825">
    <property type="entry name" value="Colicin-V_CvpA"/>
</dbReference>
<evidence type="ECO:0000256" key="4">
    <source>
        <dbReference type="ARBA" id="ARBA00023136"/>
    </source>
</evidence>
<proteinExistence type="predicted"/>
<evidence type="ECO:0000256" key="3">
    <source>
        <dbReference type="ARBA" id="ARBA00022989"/>
    </source>
</evidence>
<dbReference type="InterPro" id="IPR047680">
    <property type="entry name" value="MarP-like"/>
</dbReference>
<dbReference type="InterPro" id="IPR009003">
    <property type="entry name" value="Peptidase_S1_PA"/>
</dbReference>
<evidence type="ECO:0000256" key="5">
    <source>
        <dbReference type="SAM" id="Phobius"/>
    </source>
</evidence>
<dbReference type="PANTHER" id="PTHR43019">
    <property type="entry name" value="SERINE ENDOPROTEASE DEGS"/>
    <property type="match status" value="1"/>
</dbReference>
<dbReference type="NCBIfam" id="NF033740">
    <property type="entry name" value="MarP_fam_protase"/>
    <property type="match status" value="1"/>
</dbReference>
<name>A0ABY3WB01_9MICC</name>
<keyword evidence="7" id="KW-1185">Reference proteome</keyword>
<dbReference type="PANTHER" id="PTHR43019:SF23">
    <property type="entry name" value="PROTEASE DO-LIKE 5, CHLOROPLASTIC"/>
    <property type="match status" value="1"/>
</dbReference>
<dbReference type="Proteomes" id="UP000829069">
    <property type="component" value="Chromosome"/>
</dbReference>
<dbReference type="InterPro" id="IPR001940">
    <property type="entry name" value="Peptidase_S1C"/>
</dbReference>
<dbReference type="EC" id="3.4.21.-" evidence="6"/>
<dbReference type="InterPro" id="IPR043504">
    <property type="entry name" value="Peptidase_S1_PA_chymotrypsin"/>
</dbReference>
<dbReference type="PRINTS" id="PR00834">
    <property type="entry name" value="PROTEASES2C"/>
</dbReference>
<dbReference type="Pfam" id="PF13365">
    <property type="entry name" value="Trypsin_2"/>
    <property type="match status" value="1"/>
</dbReference>
<evidence type="ECO:0000256" key="2">
    <source>
        <dbReference type="ARBA" id="ARBA00022692"/>
    </source>
</evidence>
<keyword evidence="6" id="KW-0645">Protease</keyword>
<feature type="transmembrane region" description="Helical" evidence="5">
    <location>
        <begin position="6"/>
        <end position="23"/>
    </location>
</feature>
<reference evidence="6 7" key="1">
    <citation type="submission" date="2022-03" db="EMBL/GenBank/DDBJ databases">
        <title>Isotopic signatures of nitrous oxide derived from detoxification processes.</title>
        <authorList>
            <person name="Behrendt U."/>
            <person name="Buchen C."/>
            <person name="Well R."/>
            <person name="Ulrich A."/>
            <person name="Rohe L."/>
            <person name="Kolb S."/>
            <person name="Schloter M."/>
            <person name="Horn M.A."/>
            <person name="Augustin J."/>
        </authorList>
    </citation>
    <scope>NUCLEOTIDE SEQUENCE [LARGE SCALE GENOMIC DNA]</scope>
    <source>
        <strain evidence="6 7">S4-C24</strain>
    </source>
</reference>
<keyword evidence="4 5" id="KW-0472">Membrane</keyword>
<gene>
    <name evidence="6" type="ORF">MNQ99_04130</name>
</gene>